<name>A0A699YCG1_HAELA</name>
<keyword evidence="2" id="KW-1185">Reference proteome</keyword>
<evidence type="ECO:0000313" key="1">
    <source>
        <dbReference type="EMBL" id="GFH07703.1"/>
    </source>
</evidence>
<reference evidence="1 2" key="1">
    <citation type="submission" date="2020-02" db="EMBL/GenBank/DDBJ databases">
        <title>Draft genome sequence of Haematococcus lacustris strain NIES-144.</title>
        <authorList>
            <person name="Morimoto D."/>
            <person name="Nakagawa S."/>
            <person name="Yoshida T."/>
            <person name="Sawayama S."/>
        </authorList>
    </citation>
    <scope>NUCLEOTIDE SEQUENCE [LARGE SCALE GENOMIC DNA]</scope>
    <source>
        <strain evidence="1 2">NIES-144</strain>
    </source>
</reference>
<dbReference type="AlphaFoldDB" id="A0A699YCG1"/>
<feature type="non-terminal residue" evidence="1">
    <location>
        <position position="1"/>
    </location>
</feature>
<sequence length="87" mass="9013">MVVKVQKKVEVKDPWLHGSMVSSYPAMELGELGSSLTTALAAVRASPTAESSAEHLVRTLPGALRAACSTALAAIERCVAFTGGSEL</sequence>
<proteinExistence type="predicted"/>
<protein>
    <submittedName>
        <fullName evidence="1">Uncharacterized protein</fullName>
    </submittedName>
</protein>
<gene>
    <name evidence="1" type="ORF">HaLaN_02540</name>
</gene>
<evidence type="ECO:0000313" key="2">
    <source>
        <dbReference type="Proteomes" id="UP000485058"/>
    </source>
</evidence>
<dbReference type="Proteomes" id="UP000485058">
    <property type="component" value="Unassembled WGS sequence"/>
</dbReference>
<feature type="non-terminal residue" evidence="1">
    <location>
        <position position="87"/>
    </location>
</feature>
<dbReference type="EMBL" id="BLLF01000110">
    <property type="protein sequence ID" value="GFH07703.1"/>
    <property type="molecule type" value="Genomic_DNA"/>
</dbReference>
<comment type="caution">
    <text evidence="1">The sequence shown here is derived from an EMBL/GenBank/DDBJ whole genome shotgun (WGS) entry which is preliminary data.</text>
</comment>
<organism evidence="1 2">
    <name type="scientific">Haematococcus lacustris</name>
    <name type="common">Green alga</name>
    <name type="synonym">Haematococcus pluvialis</name>
    <dbReference type="NCBI Taxonomy" id="44745"/>
    <lineage>
        <taxon>Eukaryota</taxon>
        <taxon>Viridiplantae</taxon>
        <taxon>Chlorophyta</taxon>
        <taxon>core chlorophytes</taxon>
        <taxon>Chlorophyceae</taxon>
        <taxon>CS clade</taxon>
        <taxon>Chlamydomonadales</taxon>
        <taxon>Haematococcaceae</taxon>
        <taxon>Haematococcus</taxon>
    </lineage>
</organism>
<accession>A0A699YCG1</accession>